<feature type="domain" description="Alpha-D-phosphohexomutase alpha/beta/alpha" evidence="7">
    <location>
        <begin position="57"/>
        <end position="154"/>
    </location>
</feature>
<sequence>NPYYDNGIKIFGRDGFKLSDELEAKIEEMVLNETISSFRAEEADIGRAYRLEDAPGRYIVHLKHTFPKDLTLDGLKIVLDCAHGAAYKVAPAVFEELGAEVVKIGVEPNGTNINLDCGALHPEKVRETVLKEQADLGIALDGDADRVIIVDEHGDLVDGDQILYMCAREMKEEGLLKGGAVVATVMSNMGLEKALSELGLKLVRTKVGDRFVVEMMRQEGYNLGGEQSGHIIFLEHATTGDGILAALQVLAIMKKKEKPVSELAKLEKFPQVLVNVSVQKKLPEEEIEGLSPLVKRIEQELGRDGRVLIRPSGTEPKYRVMVEGLDEEKIRSYAEEIADHIMKKLA</sequence>
<dbReference type="PANTHER" id="PTHR42946:SF1">
    <property type="entry name" value="PHOSPHOGLUCOMUTASE (ALPHA-D-GLUCOSE-1,6-BISPHOSPHATE-DEPENDENT)"/>
    <property type="match status" value="1"/>
</dbReference>
<feature type="domain" description="Alpha-D-phosphohexomutase alpha/beta/alpha" evidence="8">
    <location>
        <begin position="158"/>
        <end position="265"/>
    </location>
</feature>
<dbReference type="InterPro" id="IPR005846">
    <property type="entry name" value="A-D-PHexomutase_a/b/a-III"/>
</dbReference>
<dbReference type="InterPro" id="IPR050060">
    <property type="entry name" value="Phosphoglucosamine_mutase"/>
</dbReference>
<proteinExistence type="predicted"/>
<dbReference type="NCBIfam" id="TIGR01455">
    <property type="entry name" value="glmM"/>
    <property type="match status" value="1"/>
</dbReference>
<dbReference type="InterPro" id="IPR036900">
    <property type="entry name" value="A-D-PHexomutase_C_sf"/>
</dbReference>
<dbReference type="Gene3D" id="3.40.120.10">
    <property type="entry name" value="Alpha-D-Glucose-1,6-Bisphosphate, subunit A, domain 3"/>
    <property type="match status" value="3"/>
</dbReference>
<keyword evidence="3" id="KW-0479">Metal-binding</keyword>
<dbReference type="InterPro" id="IPR016055">
    <property type="entry name" value="A-D-PHexomutase_a/b/a-I/II/III"/>
</dbReference>
<dbReference type="InterPro" id="IPR005843">
    <property type="entry name" value="A-D-PHexomutase_C"/>
</dbReference>
<dbReference type="SUPFAM" id="SSF55957">
    <property type="entry name" value="Phosphoglucomutase, C-terminal domain"/>
    <property type="match status" value="1"/>
</dbReference>
<dbReference type="InterPro" id="IPR006352">
    <property type="entry name" value="GlmM_bact"/>
</dbReference>
<dbReference type="GO" id="GO:0006048">
    <property type="term" value="P:UDP-N-acetylglucosamine biosynthetic process"/>
    <property type="evidence" value="ECO:0007669"/>
    <property type="project" value="TreeGrafter"/>
</dbReference>
<comment type="caution">
    <text evidence="9">The sequence shown here is derived from an EMBL/GenBank/DDBJ whole genome shotgun (WGS) entry which is preliminary data.</text>
</comment>
<dbReference type="SUPFAM" id="SSF53738">
    <property type="entry name" value="Phosphoglucomutase, first 3 domains"/>
    <property type="match status" value="3"/>
</dbReference>
<keyword evidence="5 9" id="KW-0413">Isomerase</keyword>
<feature type="non-terminal residue" evidence="9">
    <location>
        <position position="1"/>
    </location>
</feature>
<dbReference type="GO" id="GO:0000287">
    <property type="term" value="F:magnesium ion binding"/>
    <property type="evidence" value="ECO:0007669"/>
    <property type="project" value="InterPro"/>
</dbReference>
<evidence type="ECO:0000259" key="7">
    <source>
        <dbReference type="Pfam" id="PF02879"/>
    </source>
</evidence>
<evidence type="ECO:0000256" key="2">
    <source>
        <dbReference type="ARBA" id="ARBA00022553"/>
    </source>
</evidence>
<dbReference type="FunFam" id="3.30.310.50:FF:000001">
    <property type="entry name" value="Phosphoglucosamine mutase"/>
    <property type="match status" value="1"/>
</dbReference>
<dbReference type="GO" id="GO:0005829">
    <property type="term" value="C:cytosol"/>
    <property type="evidence" value="ECO:0007669"/>
    <property type="project" value="TreeGrafter"/>
</dbReference>
<dbReference type="GO" id="GO:0009252">
    <property type="term" value="P:peptidoglycan biosynthetic process"/>
    <property type="evidence" value="ECO:0007669"/>
    <property type="project" value="TreeGrafter"/>
</dbReference>
<feature type="domain" description="Alpha-D-phosphohexomutase C-terminal" evidence="6">
    <location>
        <begin position="273"/>
        <end position="339"/>
    </location>
</feature>
<accession>A0A7V5P051</accession>
<evidence type="ECO:0000256" key="4">
    <source>
        <dbReference type="ARBA" id="ARBA00022842"/>
    </source>
</evidence>
<dbReference type="PANTHER" id="PTHR42946">
    <property type="entry name" value="PHOSPHOHEXOSE MUTASE"/>
    <property type="match status" value="1"/>
</dbReference>
<dbReference type="Proteomes" id="UP000886101">
    <property type="component" value="Unassembled WGS sequence"/>
</dbReference>
<dbReference type="Pfam" id="PF00408">
    <property type="entry name" value="PGM_PMM_IV"/>
    <property type="match status" value="1"/>
</dbReference>
<dbReference type="AlphaFoldDB" id="A0A7V5P051"/>
<dbReference type="InterPro" id="IPR005845">
    <property type="entry name" value="A-D-PHexomutase_a/b/a-II"/>
</dbReference>
<dbReference type="FunFam" id="3.40.120.10:FF:000002">
    <property type="entry name" value="Phosphoglucosamine mutase"/>
    <property type="match status" value="1"/>
</dbReference>
<gene>
    <name evidence="9" type="primary">glmM</name>
    <name evidence="9" type="ORF">ENJ96_05065</name>
</gene>
<dbReference type="InterPro" id="IPR005841">
    <property type="entry name" value="Alpha-D-phosphohexomutase_SF"/>
</dbReference>
<dbReference type="Pfam" id="PF02880">
    <property type="entry name" value="PGM_PMM_III"/>
    <property type="match status" value="1"/>
</dbReference>
<dbReference type="Pfam" id="PF02879">
    <property type="entry name" value="PGM_PMM_II"/>
    <property type="match status" value="1"/>
</dbReference>
<evidence type="ECO:0000256" key="1">
    <source>
        <dbReference type="ARBA" id="ARBA00001946"/>
    </source>
</evidence>
<name>A0A7V5P051_9BACT</name>
<dbReference type="CDD" id="cd05802">
    <property type="entry name" value="GlmM"/>
    <property type="match status" value="1"/>
</dbReference>
<dbReference type="GO" id="GO:0004615">
    <property type="term" value="F:phosphomannomutase activity"/>
    <property type="evidence" value="ECO:0007669"/>
    <property type="project" value="TreeGrafter"/>
</dbReference>
<comment type="cofactor">
    <cofactor evidence="1">
        <name>Mg(2+)</name>
        <dbReference type="ChEBI" id="CHEBI:18420"/>
    </cofactor>
</comment>
<evidence type="ECO:0000259" key="8">
    <source>
        <dbReference type="Pfam" id="PF02880"/>
    </source>
</evidence>
<dbReference type="GO" id="GO:0008966">
    <property type="term" value="F:phosphoglucosamine mutase activity"/>
    <property type="evidence" value="ECO:0007669"/>
    <property type="project" value="UniProtKB-EC"/>
</dbReference>
<dbReference type="PRINTS" id="PR00509">
    <property type="entry name" value="PGMPMM"/>
</dbReference>
<evidence type="ECO:0000256" key="5">
    <source>
        <dbReference type="ARBA" id="ARBA00023235"/>
    </source>
</evidence>
<keyword evidence="4" id="KW-0460">Magnesium</keyword>
<evidence type="ECO:0000313" key="9">
    <source>
        <dbReference type="EMBL" id="HHI97204.1"/>
    </source>
</evidence>
<protein>
    <submittedName>
        <fullName evidence="9">Phosphoglucosamine mutase</fullName>
        <ecNumber evidence="9">5.4.2.10</ecNumber>
    </submittedName>
</protein>
<evidence type="ECO:0000256" key="3">
    <source>
        <dbReference type="ARBA" id="ARBA00022723"/>
    </source>
</evidence>
<dbReference type="GO" id="GO:0005975">
    <property type="term" value="P:carbohydrate metabolic process"/>
    <property type="evidence" value="ECO:0007669"/>
    <property type="project" value="InterPro"/>
</dbReference>
<dbReference type="EC" id="5.4.2.10" evidence="9"/>
<dbReference type="Gene3D" id="3.30.310.50">
    <property type="entry name" value="Alpha-D-phosphohexomutase, C-terminal domain"/>
    <property type="match status" value="1"/>
</dbReference>
<reference evidence="9" key="1">
    <citation type="journal article" date="2020" name="mSystems">
        <title>Genome- and Community-Level Interaction Insights into Carbon Utilization and Element Cycling Functions of Hydrothermarchaeota in Hydrothermal Sediment.</title>
        <authorList>
            <person name="Zhou Z."/>
            <person name="Liu Y."/>
            <person name="Xu W."/>
            <person name="Pan J."/>
            <person name="Luo Z.H."/>
            <person name="Li M."/>
        </authorList>
    </citation>
    <scope>NUCLEOTIDE SEQUENCE [LARGE SCALE GENOMIC DNA]</scope>
    <source>
        <strain evidence="9">HyVt-533</strain>
    </source>
</reference>
<keyword evidence="2" id="KW-0597">Phosphoprotein</keyword>
<evidence type="ECO:0000259" key="6">
    <source>
        <dbReference type="Pfam" id="PF00408"/>
    </source>
</evidence>
<dbReference type="EMBL" id="DROK01000148">
    <property type="protein sequence ID" value="HHI97204.1"/>
    <property type="molecule type" value="Genomic_DNA"/>
</dbReference>
<organism evidence="9">
    <name type="scientific">Thermodesulfatator atlanticus</name>
    <dbReference type="NCBI Taxonomy" id="501497"/>
    <lineage>
        <taxon>Bacteria</taxon>
        <taxon>Pseudomonadati</taxon>
        <taxon>Thermodesulfobacteriota</taxon>
        <taxon>Thermodesulfobacteria</taxon>
        <taxon>Thermodesulfobacteriales</taxon>
        <taxon>Thermodesulfatatoraceae</taxon>
        <taxon>Thermodesulfatator</taxon>
    </lineage>
</organism>